<organism evidence="4 5">
    <name type="scientific">Fulvitalea axinellae</name>
    <dbReference type="NCBI Taxonomy" id="1182444"/>
    <lineage>
        <taxon>Bacteria</taxon>
        <taxon>Pseudomonadati</taxon>
        <taxon>Bacteroidota</taxon>
        <taxon>Cytophagia</taxon>
        <taxon>Cytophagales</taxon>
        <taxon>Persicobacteraceae</taxon>
        <taxon>Fulvitalea</taxon>
    </lineage>
</organism>
<dbReference type="EC" id="3.5.99.6" evidence="1"/>
<dbReference type="InterPro" id="IPR037171">
    <property type="entry name" value="NagB/RpiA_transferase-like"/>
</dbReference>
<name>A0AAU9CY11_9BACT</name>
<dbReference type="InterPro" id="IPR024078">
    <property type="entry name" value="LmbE-like_dom_sf"/>
</dbReference>
<dbReference type="PANTHER" id="PTHR42892:SF1">
    <property type="entry name" value="GLUCOSAMINE-6-PHOSPHATE ISOMERASE"/>
    <property type="match status" value="1"/>
</dbReference>
<dbReference type="InterPro" id="IPR006148">
    <property type="entry name" value="Glc/Gal-6P_isomerase"/>
</dbReference>
<evidence type="ECO:0000259" key="3">
    <source>
        <dbReference type="Pfam" id="PF01182"/>
    </source>
</evidence>
<feature type="region of interest" description="Disordered" evidence="2">
    <location>
        <begin position="349"/>
        <end position="368"/>
    </location>
</feature>
<dbReference type="AlphaFoldDB" id="A0AAU9CY11"/>
<dbReference type="GO" id="GO:0006046">
    <property type="term" value="P:N-acetylglucosamine catabolic process"/>
    <property type="evidence" value="ECO:0007669"/>
    <property type="project" value="UniProtKB-UniRule"/>
</dbReference>
<feature type="domain" description="Glucosamine/galactosamine-6-phosphate isomerase" evidence="3">
    <location>
        <begin position="38"/>
        <end position="264"/>
    </location>
</feature>
<proteinExistence type="predicted"/>
<dbReference type="Pfam" id="PF02585">
    <property type="entry name" value="PIG-L"/>
    <property type="match status" value="1"/>
</dbReference>
<dbReference type="CDD" id="cd01399">
    <property type="entry name" value="GlcN6P_deaminase"/>
    <property type="match status" value="1"/>
</dbReference>
<dbReference type="InterPro" id="IPR052960">
    <property type="entry name" value="GlcN6P_deaminase-like"/>
</dbReference>
<accession>A0AAU9CY11</accession>
<dbReference type="InterPro" id="IPR004547">
    <property type="entry name" value="Glucosamine6P_isomerase"/>
</dbReference>
<evidence type="ECO:0000313" key="4">
    <source>
        <dbReference type="EMBL" id="BDD12828.1"/>
    </source>
</evidence>
<dbReference type="Gene3D" id="3.40.50.1360">
    <property type="match status" value="1"/>
</dbReference>
<protein>
    <recommendedName>
        <fullName evidence="1">Glucosamine-6-phosphate deaminase</fullName>
        <ecNumber evidence="1">3.5.99.6</ecNumber>
    </recommendedName>
</protein>
<evidence type="ECO:0000256" key="2">
    <source>
        <dbReference type="SAM" id="MobiDB-lite"/>
    </source>
</evidence>
<dbReference type="RefSeq" id="WP_338395970.1">
    <property type="nucleotide sequence ID" value="NZ_AP025320.1"/>
</dbReference>
<keyword evidence="4" id="KW-0614">Plasmid</keyword>
<dbReference type="Pfam" id="PF01182">
    <property type="entry name" value="Glucosamine_iso"/>
    <property type="match status" value="1"/>
</dbReference>
<dbReference type="SUPFAM" id="SSF102588">
    <property type="entry name" value="LmbE-like"/>
    <property type="match status" value="1"/>
</dbReference>
<dbReference type="NCBIfam" id="TIGR00502">
    <property type="entry name" value="nagB"/>
    <property type="match status" value="1"/>
</dbReference>
<gene>
    <name evidence="4" type="ORF">FUAX_52600</name>
</gene>
<dbReference type="GO" id="GO:0004342">
    <property type="term" value="F:glucosamine-6-phosphate deaminase activity"/>
    <property type="evidence" value="ECO:0007669"/>
    <property type="project" value="UniProtKB-UniRule"/>
</dbReference>
<dbReference type="NCBIfam" id="NF002557">
    <property type="entry name" value="PRK02122.1"/>
    <property type="match status" value="1"/>
</dbReference>
<dbReference type="Proteomes" id="UP001348817">
    <property type="component" value="Plasmid pFA6"/>
</dbReference>
<evidence type="ECO:0000256" key="1">
    <source>
        <dbReference type="NCBIfam" id="TIGR00502"/>
    </source>
</evidence>
<evidence type="ECO:0000313" key="5">
    <source>
        <dbReference type="Proteomes" id="UP001348817"/>
    </source>
</evidence>
<feature type="compositionally biased region" description="Basic and acidic residues" evidence="2">
    <location>
        <begin position="356"/>
        <end position="368"/>
    </location>
</feature>
<reference evidence="4 5" key="1">
    <citation type="submission" date="2021-12" db="EMBL/GenBank/DDBJ databases">
        <title>Genome sequencing of bacteria with rrn-lacking chromosome and rrn-plasmid.</title>
        <authorList>
            <person name="Anda M."/>
            <person name="Iwasaki W."/>
        </authorList>
    </citation>
    <scope>NUCLEOTIDE SEQUENCE [LARGE SCALE GENOMIC DNA]</scope>
    <source>
        <strain evidence="4 5">DSM 100852</strain>
        <plasmid evidence="4 5">pFA6</plasmid>
    </source>
</reference>
<dbReference type="SUPFAM" id="SSF100950">
    <property type="entry name" value="NagB/RpiA/CoA transferase-like"/>
    <property type="match status" value="1"/>
</dbReference>
<dbReference type="EMBL" id="AP025320">
    <property type="protein sequence ID" value="BDD12828.1"/>
    <property type="molecule type" value="Genomic_DNA"/>
</dbReference>
<geneLocation type="plasmid" evidence="4 5">
    <name>pFA6</name>
</geneLocation>
<keyword evidence="5" id="KW-1185">Reference proteome</keyword>
<dbReference type="InterPro" id="IPR003737">
    <property type="entry name" value="GlcNAc_PI_deacetylase-related"/>
</dbReference>
<dbReference type="PANTHER" id="PTHR42892">
    <property type="entry name" value="GLUCOSAMINE-6-PHOSPHATE DEAMINASE-LIKE PROTEIN BT_0258-RELATED"/>
    <property type="match status" value="1"/>
</dbReference>
<dbReference type="GO" id="GO:0005975">
    <property type="term" value="P:carbohydrate metabolic process"/>
    <property type="evidence" value="ECO:0007669"/>
    <property type="project" value="InterPro"/>
</dbReference>
<dbReference type="KEGG" id="fax:FUAX_52600"/>
<sequence length="654" mass="73852">MDNSVANRNVPDISFRNCGFSEETRYEKVHSVVVKDSAEGSLAIAQEIADLIREKQAKGENCVLGLATGSSPVKVYDELVRMHKNEGLSFANVITFNLDEYYPMDKEAAQSYWFFMHDHLFNHVDIKPENVNIPDGTLPVEEIRAYGLRYEDKIEAAGGLDFQLLGIGRTGHIGFNEPGSAVNSRTRLITLDHITRVDAAKDFGGIDNVPRKAVTMGVGTILKAKRIVLMAWGQGKSPIVKETVEGEISSSVPATFLQKHENTTFVLDPSASAELKRFRTPWVVGDCEWTEDMKRKAVVWLCEHVGRPILKLTDRDYNDNGMSTLLAEEGSSYSINIRMFNALQRTITGWPGGKPNADDSNRPERATPERKRVIVFSPHPDDDVISMGGTFQRLVEQGHEVHVAYQTSGNIAVNDHDALRFADFVSDYFKASGSSDSGATELFDQIRKDLNAKAQAGEEIDTERVRLIKGLIRRGEAKAASRYCGLKDENIHHLDLPFYETGRVKKDPIGPADVKIVADLIKEVKPHQIYCAGDLADPHGTHKVCLDAIFEAIEQIKSEEFMNDCWVWLYRGAWHEWDIHEIEMAVPISPDELYKKRQAIFFHQSQKDGVVFQGEDDREFWQRAEERNRNTAKAYNELGLPEYEAIEAFRRYHF</sequence>
<dbReference type="Gene3D" id="3.40.50.10320">
    <property type="entry name" value="LmbE-like"/>
    <property type="match status" value="1"/>
</dbReference>